<dbReference type="NCBIfam" id="TIGR00964">
    <property type="entry name" value="secE_bact"/>
    <property type="match status" value="1"/>
</dbReference>
<dbReference type="InterPro" id="IPR005807">
    <property type="entry name" value="SecE_bac"/>
</dbReference>
<dbReference type="RefSeq" id="WP_015642118.1">
    <property type="nucleotide sequence ID" value="NC_021219.1"/>
</dbReference>
<keyword evidence="11" id="KW-1185">Reference proteome</keyword>
<keyword evidence="3 9" id="KW-0812">Transmembrane</keyword>
<keyword evidence="7 9" id="KW-0472">Membrane</keyword>
<feature type="compositionally biased region" description="Basic residues" evidence="8">
    <location>
        <begin position="23"/>
        <end position="36"/>
    </location>
</feature>
<proteinExistence type="predicted"/>
<dbReference type="GO" id="GO:0009306">
    <property type="term" value="P:protein secretion"/>
    <property type="evidence" value="ECO:0007669"/>
    <property type="project" value="InterPro"/>
</dbReference>
<organism evidence="10 11">
    <name type="scientific">Candidatus Saccharimonas aalborgensis</name>
    <dbReference type="NCBI Taxonomy" id="1332188"/>
    <lineage>
        <taxon>Bacteria</taxon>
        <taxon>Candidatus Saccharimonadota</taxon>
        <taxon>Candidatus Saccharimonadia</taxon>
        <taxon>Candidatus Saccharimonadales</taxon>
        <taxon>Candidatus Saccharimonadaceae</taxon>
        <taxon>Candidatus Saccharimonas</taxon>
    </lineage>
</organism>
<gene>
    <name evidence="10" type="primary">secE</name>
    <name evidence="10" type="ORF">L336_0969</name>
</gene>
<dbReference type="InterPro" id="IPR038379">
    <property type="entry name" value="SecE_sf"/>
</dbReference>
<dbReference type="EMBL" id="CP005957">
    <property type="protein sequence ID" value="AGL62668.1"/>
    <property type="molecule type" value="Genomic_DNA"/>
</dbReference>
<comment type="subcellular location">
    <subcellularLocation>
        <location evidence="1">Membrane</location>
    </subcellularLocation>
</comment>
<name>R4PLZ4_9BACT</name>
<dbReference type="Gene3D" id="1.20.5.1030">
    <property type="entry name" value="Preprotein translocase secy subunit"/>
    <property type="match status" value="1"/>
</dbReference>
<sequence length="113" mass="13092">MATPAKSSTPKITRITANDSGSKKSKKPVAPKRTRKVVSDDGDKLVRRTRNPFFAIWRYLKGSWYELRQVRWPDRRTTWAMTGALLLFTAFFVVVILLLDAGFQYLFNIILRK</sequence>
<dbReference type="OrthoDB" id="9813233at2"/>
<evidence type="ECO:0000256" key="3">
    <source>
        <dbReference type="ARBA" id="ARBA00022692"/>
    </source>
</evidence>
<dbReference type="InterPro" id="IPR001901">
    <property type="entry name" value="Translocase_SecE/Sec61-g"/>
</dbReference>
<evidence type="ECO:0000256" key="5">
    <source>
        <dbReference type="ARBA" id="ARBA00022989"/>
    </source>
</evidence>
<dbReference type="Pfam" id="PF00584">
    <property type="entry name" value="SecE"/>
    <property type="match status" value="1"/>
</dbReference>
<dbReference type="GO" id="GO:0016020">
    <property type="term" value="C:membrane"/>
    <property type="evidence" value="ECO:0007669"/>
    <property type="project" value="UniProtKB-SubCell"/>
</dbReference>
<dbReference type="GO" id="GO:0006605">
    <property type="term" value="P:protein targeting"/>
    <property type="evidence" value="ECO:0007669"/>
    <property type="project" value="InterPro"/>
</dbReference>
<keyword evidence="2" id="KW-0813">Transport</keyword>
<feature type="region of interest" description="Disordered" evidence="8">
    <location>
        <begin position="1"/>
        <end position="36"/>
    </location>
</feature>
<accession>R4PLZ4</accession>
<evidence type="ECO:0000313" key="11">
    <source>
        <dbReference type="Proteomes" id="UP000013893"/>
    </source>
</evidence>
<dbReference type="KEGG" id="saal:L336_0969"/>
<evidence type="ECO:0000256" key="6">
    <source>
        <dbReference type="ARBA" id="ARBA00023010"/>
    </source>
</evidence>
<keyword evidence="5 9" id="KW-1133">Transmembrane helix</keyword>
<protein>
    <submittedName>
        <fullName evidence="10">Preprotein translocase subunit</fullName>
    </submittedName>
</protein>
<reference evidence="10 11" key="1">
    <citation type="journal article" date="2013" name="Nat. Biotechnol.">
        <title>Genome sequences of rare, uncultured bacteria obtained by differential coverage binning of multiple metagenomes.</title>
        <authorList>
            <person name="Albertsen M."/>
            <person name="Hugenholtz P."/>
            <person name="Skarshewski A."/>
            <person name="Nielsen K.L."/>
            <person name="Tyson G.W."/>
            <person name="Nielsen P.H."/>
        </authorList>
    </citation>
    <scope>NUCLEOTIDE SEQUENCE [LARGE SCALE GENOMIC DNA]</scope>
    <source>
        <strain evidence="10">TM71</strain>
    </source>
</reference>
<dbReference type="Proteomes" id="UP000013893">
    <property type="component" value="Chromosome"/>
</dbReference>
<evidence type="ECO:0000256" key="9">
    <source>
        <dbReference type="SAM" id="Phobius"/>
    </source>
</evidence>
<feature type="compositionally biased region" description="Polar residues" evidence="8">
    <location>
        <begin position="1"/>
        <end position="20"/>
    </location>
</feature>
<evidence type="ECO:0000256" key="7">
    <source>
        <dbReference type="ARBA" id="ARBA00023136"/>
    </source>
</evidence>
<dbReference type="HOGENOM" id="CLU_151783_0_0_0"/>
<dbReference type="GO" id="GO:0006886">
    <property type="term" value="P:intracellular protein transport"/>
    <property type="evidence" value="ECO:0007669"/>
    <property type="project" value="InterPro"/>
</dbReference>
<feature type="transmembrane region" description="Helical" evidence="9">
    <location>
        <begin position="78"/>
        <end position="99"/>
    </location>
</feature>
<dbReference type="GO" id="GO:0008320">
    <property type="term" value="F:protein transmembrane transporter activity"/>
    <property type="evidence" value="ECO:0007669"/>
    <property type="project" value="InterPro"/>
</dbReference>
<evidence type="ECO:0000313" key="10">
    <source>
        <dbReference type="EMBL" id="AGL62668.1"/>
    </source>
</evidence>
<keyword evidence="4" id="KW-0653">Protein transport</keyword>
<evidence type="ECO:0000256" key="1">
    <source>
        <dbReference type="ARBA" id="ARBA00004370"/>
    </source>
</evidence>
<evidence type="ECO:0000256" key="8">
    <source>
        <dbReference type="SAM" id="MobiDB-lite"/>
    </source>
</evidence>
<dbReference type="AlphaFoldDB" id="R4PLZ4"/>
<keyword evidence="6" id="KW-0811">Translocation</keyword>
<evidence type="ECO:0000256" key="4">
    <source>
        <dbReference type="ARBA" id="ARBA00022927"/>
    </source>
</evidence>
<evidence type="ECO:0000256" key="2">
    <source>
        <dbReference type="ARBA" id="ARBA00022448"/>
    </source>
</evidence>
<dbReference type="STRING" id="1332188.L336_0969"/>